<sequence>MSHCAERECLSRTCHSFYWINMENVT</sequence>
<reference evidence="1" key="1">
    <citation type="submission" date="2014-11" db="EMBL/GenBank/DDBJ databases">
        <authorList>
            <person name="Amaro Gonzalez C."/>
        </authorList>
    </citation>
    <scope>NUCLEOTIDE SEQUENCE</scope>
</reference>
<dbReference type="EMBL" id="GBXM01050937">
    <property type="protein sequence ID" value="JAH57640.1"/>
    <property type="molecule type" value="Transcribed_RNA"/>
</dbReference>
<proteinExistence type="predicted"/>
<accession>A0A0E9TXH8</accession>
<name>A0A0E9TXH8_ANGAN</name>
<organism evidence="1">
    <name type="scientific">Anguilla anguilla</name>
    <name type="common">European freshwater eel</name>
    <name type="synonym">Muraena anguilla</name>
    <dbReference type="NCBI Taxonomy" id="7936"/>
    <lineage>
        <taxon>Eukaryota</taxon>
        <taxon>Metazoa</taxon>
        <taxon>Chordata</taxon>
        <taxon>Craniata</taxon>
        <taxon>Vertebrata</taxon>
        <taxon>Euteleostomi</taxon>
        <taxon>Actinopterygii</taxon>
        <taxon>Neopterygii</taxon>
        <taxon>Teleostei</taxon>
        <taxon>Anguilliformes</taxon>
        <taxon>Anguillidae</taxon>
        <taxon>Anguilla</taxon>
    </lineage>
</organism>
<evidence type="ECO:0000313" key="1">
    <source>
        <dbReference type="EMBL" id="JAH57640.1"/>
    </source>
</evidence>
<protein>
    <submittedName>
        <fullName evidence="1">Uncharacterized protein</fullName>
    </submittedName>
</protein>
<dbReference type="AlphaFoldDB" id="A0A0E9TXH8"/>
<reference evidence="1" key="2">
    <citation type="journal article" date="2015" name="Fish Shellfish Immunol.">
        <title>Early steps in the European eel (Anguilla anguilla)-Vibrio vulnificus interaction in the gills: Role of the RtxA13 toxin.</title>
        <authorList>
            <person name="Callol A."/>
            <person name="Pajuelo D."/>
            <person name="Ebbesson L."/>
            <person name="Teles M."/>
            <person name="MacKenzie S."/>
            <person name="Amaro C."/>
        </authorList>
    </citation>
    <scope>NUCLEOTIDE SEQUENCE</scope>
</reference>